<name>A0A261VUA7_9BORD</name>
<dbReference type="InterPro" id="IPR034660">
    <property type="entry name" value="DinB/YfiT-like"/>
</dbReference>
<comment type="caution">
    <text evidence="1">The sequence shown here is derived from an EMBL/GenBank/DDBJ whole genome shotgun (WGS) entry which is preliminary data.</text>
</comment>
<dbReference type="SUPFAM" id="SSF109854">
    <property type="entry name" value="DinB/YfiT-like putative metalloenzymes"/>
    <property type="match status" value="1"/>
</dbReference>
<evidence type="ECO:0000313" key="1">
    <source>
        <dbReference type="EMBL" id="OZI77619.1"/>
    </source>
</evidence>
<dbReference type="AlphaFoldDB" id="A0A261VUA7"/>
<evidence type="ECO:0000313" key="2">
    <source>
        <dbReference type="Proteomes" id="UP000216429"/>
    </source>
</evidence>
<dbReference type="Pfam" id="PF09351">
    <property type="entry name" value="DUF1993"/>
    <property type="match status" value="1"/>
</dbReference>
<dbReference type="Proteomes" id="UP000216429">
    <property type="component" value="Unassembled WGS sequence"/>
</dbReference>
<protein>
    <recommendedName>
        <fullName evidence="3">DUF1993 domain-containing protein</fullName>
    </recommendedName>
</protein>
<organism evidence="1 2">
    <name type="scientific">Bordetella genomosp. 12</name>
    <dbReference type="NCBI Taxonomy" id="463035"/>
    <lineage>
        <taxon>Bacteria</taxon>
        <taxon>Pseudomonadati</taxon>
        <taxon>Pseudomonadota</taxon>
        <taxon>Betaproteobacteria</taxon>
        <taxon>Burkholderiales</taxon>
        <taxon>Alcaligenaceae</taxon>
        <taxon>Bordetella</taxon>
    </lineage>
</organism>
<evidence type="ECO:0008006" key="3">
    <source>
        <dbReference type="Google" id="ProtNLM"/>
    </source>
</evidence>
<dbReference type="Gene3D" id="1.20.120.450">
    <property type="entry name" value="dinb family like domain"/>
    <property type="match status" value="1"/>
</dbReference>
<dbReference type="RefSeq" id="WP_094810399.1">
    <property type="nucleotide sequence ID" value="NZ_NEVU01000001.1"/>
</dbReference>
<keyword evidence="2" id="KW-1185">Reference proteome</keyword>
<dbReference type="OrthoDB" id="338237at2"/>
<dbReference type="PANTHER" id="PTHR36922">
    <property type="entry name" value="BLL2446 PROTEIN"/>
    <property type="match status" value="1"/>
</dbReference>
<reference evidence="2" key="1">
    <citation type="submission" date="2017-05" db="EMBL/GenBank/DDBJ databases">
        <title>Complete and WGS of Bordetella genogroups.</title>
        <authorList>
            <person name="Spilker T."/>
            <person name="Lipuma J."/>
        </authorList>
    </citation>
    <scope>NUCLEOTIDE SEQUENCE [LARGE SCALE GENOMIC DNA]</scope>
    <source>
        <strain evidence="2">AU6712</strain>
    </source>
</reference>
<dbReference type="InterPro" id="IPR018531">
    <property type="entry name" value="DUF1993"/>
</dbReference>
<dbReference type="EMBL" id="NEVU01000001">
    <property type="protein sequence ID" value="OZI77619.1"/>
    <property type="molecule type" value="Genomic_DNA"/>
</dbReference>
<proteinExistence type="predicted"/>
<sequence>MPISIYQASVPVFVRGLSTLATLLDKADAHAQAQGLDPATLVQARLAEDMYPLAGQIQRASDTSKFAVQRLSGVAAPAFPDTETTLDELRNRLAQTISYIKSVAPEKFDGAESRSISIKLGTLQPSFNGSSYLFTFALPNFYFHLVTAYDLLRHAGVKIGKLDYLGPYPGA</sequence>
<gene>
    <name evidence="1" type="ORF">CAL22_03545</name>
</gene>
<dbReference type="PANTHER" id="PTHR36922:SF1">
    <property type="entry name" value="DUF1993 DOMAIN-CONTAINING PROTEIN"/>
    <property type="match status" value="1"/>
</dbReference>
<accession>A0A261VUA7</accession>